<dbReference type="EMBL" id="JACJII010000001">
    <property type="protein sequence ID" value="MBA9001949.1"/>
    <property type="molecule type" value="Genomic_DNA"/>
</dbReference>
<keyword evidence="3" id="KW-1185">Reference proteome</keyword>
<name>A0A7W3R6Z3_9ACTN</name>
<reference evidence="2 3" key="1">
    <citation type="submission" date="2020-08" db="EMBL/GenBank/DDBJ databases">
        <title>Sequencing the genomes of 1000 actinobacteria strains.</title>
        <authorList>
            <person name="Klenk H.-P."/>
        </authorList>
    </citation>
    <scope>NUCLEOTIDE SEQUENCE [LARGE SCALE GENOMIC DNA]</scope>
    <source>
        <strain evidence="2 3">DSM 45823</strain>
    </source>
</reference>
<gene>
    <name evidence="2" type="ORF">HNR21_000831</name>
</gene>
<feature type="compositionally biased region" description="Low complexity" evidence="1">
    <location>
        <begin position="137"/>
        <end position="148"/>
    </location>
</feature>
<dbReference type="AlphaFoldDB" id="A0A7W3R6Z3"/>
<evidence type="ECO:0000313" key="3">
    <source>
        <dbReference type="Proteomes" id="UP000539313"/>
    </source>
</evidence>
<comment type="caution">
    <text evidence="2">The sequence shown here is derived from an EMBL/GenBank/DDBJ whole genome shotgun (WGS) entry which is preliminary data.</text>
</comment>
<organism evidence="2 3">
    <name type="scientific">Thermomonospora cellulosilytica</name>
    <dbReference type="NCBI Taxonomy" id="1411118"/>
    <lineage>
        <taxon>Bacteria</taxon>
        <taxon>Bacillati</taxon>
        <taxon>Actinomycetota</taxon>
        <taxon>Actinomycetes</taxon>
        <taxon>Streptosporangiales</taxon>
        <taxon>Thermomonosporaceae</taxon>
        <taxon>Thermomonospora</taxon>
    </lineage>
</organism>
<dbReference type="Proteomes" id="UP000539313">
    <property type="component" value="Unassembled WGS sequence"/>
</dbReference>
<evidence type="ECO:0000256" key="1">
    <source>
        <dbReference type="SAM" id="MobiDB-lite"/>
    </source>
</evidence>
<accession>A0A7W3R6Z3</accession>
<sequence length="195" mass="19850">MRTAVPGKPLKEVQPALVGEIRRSCGGRVCVNIVNKHVARADAPPESPPGDDGGEESTHLVPTVHGPEPPGYCEYRRMEPSPGTLIKPGDTIYLIAGTEDPKPCGVPETVTAEPIAPTGDRAPGRTEKTPTVEKPTGETPTDDVTPTGGPVPPDPTVDEPPDPGPGPGDGGPDDGGPQPDEPPGGGDGPVQPPAS</sequence>
<evidence type="ECO:0000313" key="2">
    <source>
        <dbReference type="EMBL" id="MBA9001949.1"/>
    </source>
</evidence>
<proteinExistence type="predicted"/>
<feature type="compositionally biased region" description="Basic and acidic residues" evidence="1">
    <location>
        <begin position="122"/>
        <end position="131"/>
    </location>
</feature>
<dbReference type="RefSeq" id="WP_182704119.1">
    <property type="nucleotide sequence ID" value="NZ_JACJII010000001.1"/>
</dbReference>
<protein>
    <submittedName>
        <fullName evidence="2">Uncharacterized protein</fullName>
    </submittedName>
</protein>
<feature type="region of interest" description="Disordered" evidence="1">
    <location>
        <begin position="40"/>
        <end position="195"/>
    </location>
</feature>